<comment type="caution">
    <text evidence="1">The sequence shown here is derived from an EMBL/GenBank/DDBJ whole genome shotgun (WGS) entry which is preliminary data.</text>
</comment>
<dbReference type="STRING" id="1802559.A2372_02335"/>
<evidence type="ECO:0000313" key="2">
    <source>
        <dbReference type="Proteomes" id="UP000176422"/>
    </source>
</evidence>
<accession>A0A1F8DXF2</accession>
<evidence type="ECO:0000313" key="1">
    <source>
        <dbReference type="EMBL" id="OGM93220.1"/>
    </source>
</evidence>
<proteinExistence type="predicted"/>
<dbReference type="Proteomes" id="UP000176422">
    <property type="component" value="Unassembled WGS sequence"/>
</dbReference>
<dbReference type="AlphaFoldDB" id="A0A1F8DXF2"/>
<dbReference type="EMBL" id="MGIT01000001">
    <property type="protein sequence ID" value="OGM93220.1"/>
    <property type="molecule type" value="Genomic_DNA"/>
</dbReference>
<gene>
    <name evidence="1" type="ORF">A2372_02335</name>
</gene>
<reference evidence="1 2" key="1">
    <citation type="journal article" date="2016" name="Nat. Commun.">
        <title>Thousands of microbial genomes shed light on interconnected biogeochemical processes in an aquifer system.</title>
        <authorList>
            <person name="Anantharaman K."/>
            <person name="Brown C.T."/>
            <person name="Hug L.A."/>
            <person name="Sharon I."/>
            <person name="Castelle C.J."/>
            <person name="Probst A.J."/>
            <person name="Thomas B.C."/>
            <person name="Singh A."/>
            <person name="Wilkins M.J."/>
            <person name="Karaoz U."/>
            <person name="Brodie E.L."/>
            <person name="Williams K.H."/>
            <person name="Hubbard S.S."/>
            <person name="Banfield J.F."/>
        </authorList>
    </citation>
    <scope>NUCLEOTIDE SEQUENCE [LARGE SCALE GENOMIC DNA]</scope>
</reference>
<sequence>MAEENGNILASGKSVAEELTSMLSRLVENKGGSSFEDLLYLVSSEGRAFLDDLASQIVEHRRELLTRRILSVGVPACAIAVQPAVWQGNEMPGFLF</sequence>
<name>A0A1F8DXF2_9BACT</name>
<protein>
    <submittedName>
        <fullName evidence="1">Uncharacterized protein</fullName>
    </submittedName>
</protein>
<organism evidence="1 2">
    <name type="scientific">Candidatus Wolfebacteria bacterium RIFOXYB1_FULL_54_12</name>
    <dbReference type="NCBI Taxonomy" id="1802559"/>
    <lineage>
        <taxon>Bacteria</taxon>
        <taxon>Candidatus Wolfeibacteriota</taxon>
    </lineage>
</organism>